<keyword evidence="10" id="KW-1185">Reference proteome</keyword>
<protein>
    <recommendedName>
        <fullName evidence="8">ATP synthase subunit delta</fullName>
    </recommendedName>
    <alternativeName>
        <fullName evidence="8">ATP synthase F(1) sector subunit delta</fullName>
    </alternativeName>
    <alternativeName>
        <fullName evidence="8">F-type ATPase subunit delta</fullName>
        <shortName evidence="8">F-ATPase subunit delta</shortName>
    </alternativeName>
</protein>
<proteinExistence type="inferred from homology"/>
<evidence type="ECO:0000256" key="4">
    <source>
        <dbReference type="ARBA" id="ARBA00023065"/>
    </source>
</evidence>
<dbReference type="GO" id="GO:0045259">
    <property type="term" value="C:proton-transporting ATP synthase complex"/>
    <property type="evidence" value="ECO:0007669"/>
    <property type="project" value="UniProtKB-KW"/>
</dbReference>
<comment type="similarity">
    <text evidence="8">Belongs to the ATPase delta chain family.</text>
</comment>
<dbReference type="SUPFAM" id="SSF47928">
    <property type="entry name" value="N-terminal domain of the delta subunit of the F1F0-ATP synthase"/>
    <property type="match status" value="1"/>
</dbReference>
<comment type="function">
    <text evidence="8">F(1)F(0) ATP synthase produces ATP from ADP in the presence of a proton or sodium gradient. F-type ATPases consist of two structural domains, F(1) containing the extramembraneous catalytic core and F(0) containing the membrane proton channel, linked together by a central stalk and a peripheral stalk. During catalysis, ATP synthesis in the catalytic domain of F(1) is coupled via a rotary mechanism of the central stalk subunits to proton translocation.</text>
</comment>
<gene>
    <name evidence="8" type="primary">atpH</name>
    <name evidence="9" type="ORF">DFR50_11357</name>
</gene>
<dbReference type="InterPro" id="IPR026015">
    <property type="entry name" value="ATP_synth_OSCP/delta_N_sf"/>
</dbReference>
<evidence type="ECO:0000256" key="7">
    <source>
        <dbReference type="ARBA" id="ARBA00023310"/>
    </source>
</evidence>
<dbReference type="PRINTS" id="PR00125">
    <property type="entry name" value="ATPASEDELTA"/>
</dbReference>
<keyword evidence="4 8" id="KW-0406">Ion transport</keyword>
<evidence type="ECO:0000256" key="8">
    <source>
        <dbReference type="HAMAP-Rule" id="MF_01416"/>
    </source>
</evidence>
<dbReference type="AlphaFoldDB" id="A0A366FDY3"/>
<evidence type="ECO:0000256" key="1">
    <source>
        <dbReference type="ARBA" id="ARBA00004370"/>
    </source>
</evidence>
<evidence type="ECO:0000313" key="10">
    <source>
        <dbReference type="Proteomes" id="UP000253529"/>
    </source>
</evidence>
<keyword evidence="3 8" id="KW-0375">Hydrogen ion transport</keyword>
<reference evidence="9 10" key="1">
    <citation type="submission" date="2018-06" db="EMBL/GenBank/DDBJ databases">
        <title>Genomic Encyclopedia of Type Strains, Phase IV (KMG-IV): sequencing the most valuable type-strain genomes for metagenomic binning, comparative biology and taxonomic classification.</title>
        <authorList>
            <person name="Goeker M."/>
        </authorList>
    </citation>
    <scope>NUCLEOTIDE SEQUENCE [LARGE SCALE GENOMIC DNA]</scope>
    <source>
        <strain evidence="9 10">DSM 24875</strain>
    </source>
</reference>
<dbReference type="Gene3D" id="1.10.520.20">
    <property type="entry name" value="N-terminal domain of the delta subunit of the F1F0-ATP synthase"/>
    <property type="match status" value="1"/>
</dbReference>
<dbReference type="PANTHER" id="PTHR11910">
    <property type="entry name" value="ATP SYNTHASE DELTA CHAIN"/>
    <property type="match status" value="1"/>
</dbReference>
<dbReference type="Proteomes" id="UP000253529">
    <property type="component" value="Unassembled WGS sequence"/>
</dbReference>
<dbReference type="GO" id="GO:0046933">
    <property type="term" value="F:proton-transporting ATP synthase activity, rotational mechanism"/>
    <property type="evidence" value="ECO:0007669"/>
    <property type="project" value="UniProtKB-UniRule"/>
</dbReference>
<keyword evidence="2 8" id="KW-0813">Transport</keyword>
<keyword evidence="8" id="KW-1003">Cell membrane</keyword>
<organism evidence="9 10">
    <name type="scientific">Roseiarcus fermentans</name>
    <dbReference type="NCBI Taxonomy" id="1473586"/>
    <lineage>
        <taxon>Bacteria</taxon>
        <taxon>Pseudomonadati</taxon>
        <taxon>Pseudomonadota</taxon>
        <taxon>Alphaproteobacteria</taxon>
        <taxon>Hyphomicrobiales</taxon>
        <taxon>Roseiarcaceae</taxon>
        <taxon>Roseiarcus</taxon>
    </lineage>
</organism>
<dbReference type="RefSeq" id="WP_245427716.1">
    <property type="nucleotide sequence ID" value="NZ_QNRK01000013.1"/>
</dbReference>
<comment type="function">
    <text evidence="8">This protein is part of the stalk that links CF(0) to CF(1). It either transmits conformational changes from CF(0) to CF(1) or is implicated in proton conduction.</text>
</comment>
<dbReference type="InterPro" id="IPR000711">
    <property type="entry name" value="ATPase_OSCP/dsu"/>
</dbReference>
<evidence type="ECO:0000256" key="6">
    <source>
        <dbReference type="ARBA" id="ARBA00023196"/>
    </source>
</evidence>
<accession>A0A366FDY3</accession>
<keyword evidence="6 8" id="KW-0139">CF(1)</keyword>
<evidence type="ECO:0000256" key="3">
    <source>
        <dbReference type="ARBA" id="ARBA00022781"/>
    </source>
</evidence>
<evidence type="ECO:0000313" key="9">
    <source>
        <dbReference type="EMBL" id="RBP12868.1"/>
    </source>
</evidence>
<comment type="caution">
    <text evidence="9">The sequence shown here is derived from an EMBL/GenBank/DDBJ whole genome shotgun (WGS) entry which is preliminary data.</text>
</comment>
<keyword evidence="5 8" id="KW-0472">Membrane</keyword>
<sequence length="187" mass="20014">MAEDKTLVSGVSGRYASALFSLAHDERQTDAVAQSLDRVDAMVAGSPDLERLVRSPVFSAADQVKALDAILSMEGIAGIAANFVRLVAKKRRLFFLRQMIADYRKLYDASRGVTRAQVTSASALADAHLASLKDQLKAASGGRDVQLDVKVDPSIIGGLIVKLGSRMVDGSLRTKLNAIRLAMKEVG</sequence>
<keyword evidence="7 8" id="KW-0066">ATP synthesis</keyword>
<dbReference type="InterPro" id="IPR020781">
    <property type="entry name" value="ATPase_OSCP/d_CS"/>
</dbReference>
<dbReference type="PROSITE" id="PS00389">
    <property type="entry name" value="ATPASE_DELTA"/>
    <property type="match status" value="1"/>
</dbReference>
<comment type="subcellular location">
    <subcellularLocation>
        <location evidence="8">Cell membrane</location>
        <topology evidence="8">Peripheral membrane protein</topology>
    </subcellularLocation>
    <subcellularLocation>
        <location evidence="1">Membrane</location>
    </subcellularLocation>
</comment>
<dbReference type="NCBIfam" id="TIGR01145">
    <property type="entry name" value="ATP_synt_delta"/>
    <property type="match status" value="1"/>
</dbReference>
<dbReference type="HAMAP" id="MF_01416">
    <property type="entry name" value="ATP_synth_delta_bact"/>
    <property type="match status" value="1"/>
</dbReference>
<name>A0A366FDY3_9HYPH</name>
<evidence type="ECO:0000256" key="5">
    <source>
        <dbReference type="ARBA" id="ARBA00023136"/>
    </source>
</evidence>
<evidence type="ECO:0000256" key="2">
    <source>
        <dbReference type="ARBA" id="ARBA00022448"/>
    </source>
</evidence>
<dbReference type="NCBIfam" id="NF004406">
    <property type="entry name" value="PRK05758.3-2"/>
    <property type="match status" value="1"/>
</dbReference>
<dbReference type="Pfam" id="PF00213">
    <property type="entry name" value="OSCP"/>
    <property type="match status" value="1"/>
</dbReference>
<dbReference type="GO" id="GO:0005886">
    <property type="term" value="C:plasma membrane"/>
    <property type="evidence" value="ECO:0007669"/>
    <property type="project" value="UniProtKB-SubCell"/>
</dbReference>
<dbReference type="EMBL" id="QNRK01000013">
    <property type="protein sequence ID" value="RBP12868.1"/>
    <property type="molecule type" value="Genomic_DNA"/>
</dbReference>